<dbReference type="EMBL" id="SLUM01000042">
    <property type="protein sequence ID" value="TCL52885.1"/>
    <property type="molecule type" value="Genomic_DNA"/>
</dbReference>
<proteinExistence type="inferred from homology"/>
<evidence type="ECO:0000313" key="2">
    <source>
        <dbReference type="EMBL" id="TCL52885.1"/>
    </source>
</evidence>
<accession>A0A4R1QL25</accession>
<name>A0A4R1QL25_9FIRM</name>
<sequence>MKFIISPAKTMNVDTDTFAPQALPRFLEQAEELKNYLQSLDYAACKALWNCSDALAEANFERLQKMDLHRSLTPALFAYEGIQYQYMAPGVFTEEELDYVQEHLRILSGLYGLLCPLDGVTPYRLEMQAKPVGFRCKTLYEFWGSQLADALAVETDCVVDLASKEYSKCILNRLPVSVRRVQVTFAQEVGGKLKEKATFAKMARGAMVRHAAEQNCRTPEELRSFCRFGFAYSPEYSSPDHLVFIQDPNWKSD</sequence>
<dbReference type="Proteomes" id="UP000295184">
    <property type="component" value="Unassembled WGS sequence"/>
</dbReference>
<comment type="similarity">
    <text evidence="1">Belongs to the UPF0246 family.</text>
</comment>
<dbReference type="RefSeq" id="WP_058963069.1">
    <property type="nucleotide sequence ID" value="NZ_CABKVM010000012.1"/>
</dbReference>
<dbReference type="HAMAP" id="MF_00652">
    <property type="entry name" value="UPF0246"/>
    <property type="match status" value="1"/>
</dbReference>
<dbReference type="PANTHER" id="PTHR30283:SF4">
    <property type="entry name" value="PEROXIDE STRESS RESISTANCE PROTEIN YAAA"/>
    <property type="match status" value="1"/>
</dbReference>
<dbReference type="Pfam" id="PF03883">
    <property type="entry name" value="H2O2_YaaD"/>
    <property type="match status" value="1"/>
</dbReference>
<gene>
    <name evidence="2" type="ORF">EDD77_14214</name>
</gene>
<dbReference type="STRING" id="1650663.GCA_001486665_00565"/>
<evidence type="ECO:0000256" key="1">
    <source>
        <dbReference type="HAMAP-Rule" id="MF_00652"/>
    </source>
</evidence>
<dbReference type="PANTHER" id="PTHR30283">
    <property type="entry name" value="PEROXIDE STRESS RESPONSE PROTEIN YAAA"/>
    <property type="match status" value="1"/>
</dbReference>
<dbReference type="GO" id="GO:0005829">
    <property type="term" value="C:cytosol"/>
    <property type="evidence" value="ECO:0007669"/>
    <property type="project" value="TreeGrafter"/>
</dbReference>
<dbReference type="OrthoDB" id="9777133at2"/>
<dbReference type="NCBIfam" id="NF002543">
    <property type="entry name" value="PRK02101.1-4"/>
    <property type="match status" value="1"/>
</dbReference>
<protein>
    <recommendedName>
        <fullName evidence="1">UPF0246 protein EDD77_14214</fullName>
    </recommendedName>
</protein>
<comment type="caution">
    <text evidence="2">The sequence shown here is derived from an EMBL/GenBank/DDBJ whole genome shotgun (WGS) entry which is preliminary data.</text>
</comment>
<reference evidence="2 3" key="1">
    <citation type="submission" date="2019-03" db="EMBL/GenBank/DDBJ databases">
        <title>Genomic Encyclopedia of Type Strains, Phase IV (KMG-IV): sequencing the most valuable type-strain genomes for metagenomic binning, comparative biology and taxonomic classification.</title>
        <authorList>
            <person name="Goeker M."/>
        </authorList>
    </citation>
    <scope>NUCLEOTIDE SEQUENCE [LARGE SCALE GENOMIC DNA]</scope>
    <source>
        <strain evidence="2 3">DSM 100451</strain>
    </source>
</reference>
<organism evidence="2 3">
    <name type="scientific">Allofournierella massiliensis</name>
    <dbReference type="NCBI Taxonomy" id="1650663"/>
    <lineage>
        <taxon>Bacteria</taxon>
        <taxon>Bacillati</taxon>
        <taxon>Bacillota</taxon>
        <taxon>Clostridia</taxon>
        <taxon>Eubacteriales</taxon>
        <taxon>Oscillospiraceae</taxon>
        <taxon>Allofournierella</taxon>
    </lineage>
</organism>
<evidence type="ECO:0000313" key="3">
    <source>
        <dbReference type="Proteomes" id="UP000295184"/>
    </source>
</evidence>
<dbReference type="GO" id="GO:0033194">
    <property type="term" value="P:response to hydroperoxide"/>
    <property type="evidence" value="ECO:0007669"/>
    <property type="project" value="TreeGrafter"/>
</dbReference>
<dbReference type="InterPro" id="IPR005583">
    <property type="entry name" value="YaaA"/>
</dbReference>
<dbReference type="AlphaFoldDB" id="A0A4R1QL25"/>